<proteinExistence type="predicted"/>
<dbReference type="GO" id="GO:0016936">
    <property type="term" value="F:galactoside binding"/>
    <property type="evidence" value="ECO:0007669"/>
    <property type="project" value="TreeGrafter"/>
</dbReference>
<dbReference type="CDD" id="cd00070">
    <property type="entry name" value="GLECT"/>
    <property type="match status" value="1"/>
</dbReference>
<dbReference type="GO" id="GO:2000562">
    <property type="term" value="P:negative regulation of CD4-positive, alpha-beta T cell proliferation"/>
    <property type="evidence" value="ECO:0007669"/>
    <property type="project" value="TreeGrafter"/>
</dbReference>
<sequence>MEIFIFLQGQLEFKVCCAAVTAPSFRKELQLAGTCLHFHFSKAGRREHGCTSLQAQEWIRRQRFLTPFAVNLVFGNGAIAFHFNPRFDKASPVVVCNTHRYWWWGTEERNSSMPFRQDDDFKMAINVTDNCYQVSVNGQHFLEYRHRIPLQKVCSLEIRGDEKLKIASICVLNCEPPLYEPSEKMAPPPPYTAEADGMEIIKKGGYCLVSMDEQAPECCSPPGKVDQPEIEGDSEISNVQK</sequence>
<dbReference type="Proteomes" id="UP000694392">
    <property type="component" value="Unplaced"/>
</dbReference>
<evidence type="ECO:0000313" key="7">
    <source>
        <dbReference type="Proteomes" id="UP000694392"/>
    </source>
</evidence>
<organism evidence="6 7">
    <name type="scientific">Sphenodon punctatus</name>
    <name type="common">Tuatara</name>
    <name type="synonym">Hatteria punctata</name>
    <dbReference type="NCBI Taxonomy" id="8508"/>
    <lineage>
        <taxon>Eukaryota</taxon>
        <taxon>Metazoa</taxon>
        <taxon>Chordata</taxon>
        <taxon>Craniata</taxon>
        <taxon>Vertebrata</taxon>
        <taxon>Euteleostomi</taxon>
        <taxon>Lepidosauria</taxon>
        <taxon>Sphenodontia</taxon>
        <taxon>Sphenodontidae</taxon>
        <taxon>Sphenodon</taxon>
    </lineage>
</organism>
<dbReference type="SMART" id="SM00908">
    <property type="entry name" value="Gal-bind_lectin"/>
    <property type="match status" value="1"/>
</dbReference>
<dbReference type="SMART" id="SM00276">
    <property type="entry name" value="GLECT"/>
    <property type="match status" value="1"/>
</dbReference>
<evidence type="ECO:0000259" key="5">
    <source>
        <dbReference type="PROSITE" id="PS51304"/>
    </source>
</evidence>
<dbReference type="GO" id="GO:0005829">
    <property type="term" value="C:cytosol"/>
    <property type="evidence" value="ECO:0007669"/>
    <property type="project" value="TreeGrafter"/>
</dbReference>
<keyword evidence="1 3" id="KW-0430">Lectin</keyword>
<dbReference type="PANTHER" id="PTHR11346:SF186">
    <property type="entry name" value="GALECTIN"/>
    <property type="match status" value="1"/>
</dbReference>
<keyword evidence="7" id="KW-1185">Reference proteome</keyword>
<dbReference type="SUPFAM" id="SSF49899">
    <property type="entry name" value="Concanavalin A-like lectins/glucanases"/>
    <property type="match status" value="1"/>
</dbReference>
<name>A0A8D0L772_SPHPU</name>
<dbReference type="GO" id="GO:0030246">
    <property type="term" value="F:carbohydrate binding"/>
    <property type="evidence" value="ECO:0007669"/>
    <property type="project" value="UniProtKB-UniRule"/>
</dbReference>
<dbReference type="InterPro" id="IPR013320">
    <property type="entry name" value="ConA-like_dom_sf"/>
</dbReference>
<accession>A0A8D0L772</accession>
<dbReference type="PANTHER" id="PTHR11346">
    <property type="entry name" value="GALECTIN"/>
    <property type="match status" value="1"/>
</dbReference>
<dbReference type="GeneTree" id="ENSGT00940000162258"/>
<dbReference type="FunFam" id="2.60.120.200:FF:000124">
    <property type="entry name" value="Galectin-4"/>
    <property type="match status" value="1"/>
</dbReference>
<protein>
    <recommendedName>
        <fullName evidence="3">Galectin</fullName>
    </recommendedName>
</protein>
<reference evidence="6" key="1">
    <citation type="submission" date="2025-08" db="UniProtKB">
        <authorList>
            <consortium name="Ensembl"/>
        </authorList>
    </citation>
    <scope>IDENTIFICATION</scope>
</reference>
<dbReference type="InterPro" id="IPR044156">
    <property type="entry name" value="Galectin-like"/>
</dbReference>
<dbReference type="Gene3D" id="2.60.120.200">
    <property type="match status" value="1"/>
</dbReference>
<evidence type="ECO:0000256" key="3">
    <source>
        <dbReference type="RuleBase" id="RU102079"/>
    </source>
</evidence>
<reference evidence="6" key="2">
    <citation type="submission" date="2025-09" db="UniProtKB">
        <authorList>
            <consortium name="Ensembl"/>
        </authorList>
    </citation>
    <scope>IDENTIFICATION</scope>
</reference>
<dbReference type="PROSITE" id="PS51304">
    <property type="entry name" value="GALECTIN"/>
    <property type="match status" value="1"/>
</dbReference>
<dbReference type="Pfam" id="PF00337">
    <property type="entry name" value="Gal-bind_lectin"/>
    <property type="match status" value="1"/>
</dbReference>
<dbReference type="GO" id="GO:0010628">
    <property type="term" value="P:positive regulation of gene expression"/>
    <property type="evidence" value="ECO:0007669"/>
    <property type="project" value="TreeGrafter"/>
</dbReference>
<dbReference type="GO" id="GO:0032689">
    <property type="term" value="P:negative regulation of type II interferon production"/>
    <property type="evidence" value="ECO:0007669"/>
    <property type="project" value="TreeGrafter"/>
</dbReference>
<dbReference type="AlphaFoldDB" id="A0A8D0L772"/>
<keyword evidence="2" id="KW-0677">Repeat</keyword>
<dbReference type="GO" id="GO:0005634">
    <property type="term" value="C:nucleus"/>
    <property type="evidence" value="ECO:0007669"/>
    <property type="project" value="TreeGrafter"/>
</dbReference>
<evidence type="ECO:0000256" key="4">
    <source>
        <dbReference type="SAM" id="MobiDB-lite"/>
    </source>
</evidence>
<feature type="region of interest" description="Disordered" evidence="4">
    <location>
        <begin position="214"/>
        <end position="241"/>
    </location>
</feature>
<evidence type="ECO:0000313" key="6">
    <source>
        <dbReference type="Ensembl" id="ENSSPUP00000013790.1"/>
    </source>
</evidence>
<evidence type="ECO:0000256" key="2">
    <source>
        <dbReference type="ARBA" id="ARBA00022737"/>
    </source>
</evidence>
<dbReference type="InterPro" id="IPR001079">
    <property type="entry name" value="Galectin_CRD"/>
</dbReference>
<feature type="domain" description="Galectin" evidence="5">
    <location>
        <begin position="44"/>
        <end position="172"/>
    </location>
</feature>
<dbReference type="Ensembl" id="ENSSPUT00000014707.1">
    <property type="protein sequence ID" value="ENSSPUP00000013790.1"/>
    <property type="gene ID" value="ENSSPUG00000010627.1"/>
</dbReference>
<evidence type="ECO:0000256" key="1">
    <source>
        <dbReference type="ARBA" id="ARBA00022734"/>
    </source>
</evidence>